<evidence type="ECO:0000313" key="2">
    <source>
        <dbReference type="Proteomes" id="UP000694398"/>
    </source>
</evidence>
<dbReference type="Ensembl" id="ENSCLAT00000008697.1">
    <property type="protein sequence ID" value="ENSCLAP00000008570.1"/>
    <property type="gene ID" value="ENSCLAG00000005991.1"/>
</dbReference>
<protein>
    <submittedName>
        <fullName evidence="1">Uncharacterized protein</fullName>
    </submittedName>
</protein>
<reference evidence="1" key="1">
    <citation type="submission" date="2025-08" db="UniProtKB">
        <authorList>
            <consortium name="Ensembl"/>
        </authorList>
    </citation>
    <scope>IDENTIFICATION</scope>
</reference>
<dbReference type="Proteomes" id="UP000694398">
    <property type="component" value="Unassembled WGS sequence"/>
</dbReference>
<organism evidence="1 2">
    <name type="scientific">Chinchilla lanigera</name>
    <name type="common">Long-tailed chinchilla</name>
    <name type="synonym">Chinchilla villidera</name>
    <dbReference type="NCBI Taxonomy" id="34839"/>
    <lineage>
        <taxon>Eukaryota</taxon>
        <taxon>Metazoa</taxon>
        <taxon>Chordata</taxon>
        <taxon>Craniata</taxon>
        <taxon>Vertebrata</taxon>
        <taxon>Euteleostomi</taxon>
        <taxon>Mammalia</taxon>
        <taxon>Eutheria</taxon>
        <taxon>Euarchontoglires</taxon>
        <taxon>Glires</taxon>
        <taxon>Rodentia</taxon>
        <taxon>Hystricomorpha</taxon>
        <taxon>Chinchillidae</taxon>
        <taxon>Chinchilla</taxon>
    </lineage>
</organism>
<reference evidence="1" key="2">
    <citation type="submission" date="2025-09" db="UniProtKB">
        <authorList>
            <consortium name="Ensembl"/>
        </authorList>
    </citation>
    <scope>IDENTIFICATION</scope>
</reference>
<proteinExistence type="predicted"/>
<name>A0A8C2V1I6_CHILA</name>
<keyword evidence="2" id="KW-1185">Reference proteome</keyword>
<sequence length="8" mass="752">TSVSSQGS</sequence>
<accession>A0A8C2V1I6</accession>
<evidence type="ECO:0000313" key="1">
    <source>
        <dbReference type="Ensembl" id="ENSCLAP00000008570.1"/>
    </source>
</evidence>